<reference evidence="2" key="1">
    <citation type="journal article" date="2021" name="J Fungi (Basel)">
        <title>Virulence traits and population genomics of the black yeast Aureobasidium melanogenum.</title>
        <authorList>
            <person name="Cernosa A."/>
            <person name="Sun X."/>
            <person name="Gostincar C."/>
            <person name="Fang C."/>
            <person name="Gunde-Cimerman N."/>
            <person name="Song Z."/>
        </authorList>
    </citation>
    <scope>NUCLEOTIDE SEQUENCE</scope>
    <source>
        <strain evidence="2">EXF-9911</strain>
    </source>
</reference>
<comment type="caution">
    <text evidence="2">The sequence shown here is derived from an EMBL/GenBank/DDBJ whole genome shotgun (WGS) entry which is preliminary data.</text>
</comment>
<dbReference type="EMBL" id="JAHFXF010000090">
    <property type="protein sequence ID" value="KAG9696890.1"/>
    <property type="molecule type" value="Genomic_DNA"/>
</dbReference>
<feature type="chain" id="PRO_5040116695" evidence="1">
    <location>
        <begin position="22"/>
        <end position="187"/>
    </location>
</feature>
<keyword evidence="1" id="KW-0732">Signal</keyword>
<feature type="non-terminal residue" evidence="2">
    <location>
        <position position="187"/>
    </location>
</feature>
<feature type="signal peptide" evidence="1">
    <location>
        <begin position="1"/>
        <end position="21"/>
    </location>
</feature>
<reference evidence="2" key="2">
    <citation type="submission" date="2021-08" db="EMBL/GenBank/DDBJ databases">
        <authorList>
            <person name="Gostincar C."/>
            <person name="Sun X."/>
            <person name="Song Z."/>
            <person name="Gunde-Cimerman N."/>
        </authorList>
    </citation>
    <scope>NUCLEOTIDE SEQUENCE</scope>
    <source>
        <strain evidence="2">EXF-9911</strain>
    </source>
</reference>
<evidence type="ECO:0000256" key="1">
    <source>
        <dbReference type="SAM" id="SignalP"/>
    </source>
</evidence>
<evidence type="ECO:0000313" key="2">
    <source>
        <dbReference type="EMBL" id="KAG9696890.1"/>
    </source>
</evidence>
<gene>
    <name evidence="2" type="ORF">KCU76_g3395</name>
</gene>
<evidence type="ECO:0000313" key="3">
    <source>
        <dbReference type="Proteomes" id="UP000779574"/>
    </source>
</evidence>
<organism evidence="2 3">
    <name type="scientific">Aureobasidium melanogenum</name>
    <name type="common">Aureobasidium pullulans var. melanogenum</name>
    <dbReference type="NCBI Taxonomy" id="46634"/>
    <lineage>
        <taxon>Eukaryota</taxon>
        <taxon>Fungi</taxon>
        <taxon>Dikarya</taxon>
        <taxon>Ascomycota</taxon>
        <taxon>Pezizomycotina</taxon>
        <taxon>Dothideomycetes</taxon>
        <taxon>Dothideomycetidae</taxon>
        <taxon>Dothideales</taxon>
        <taxon>Saccotheciaceae</taxon>
        <taxon>Aureobasidium</taxon>
    </lineage>
</organism>
<protein>
    <submittedName>
        <fullName evidence="2">Uncharacterized protein</fullName>
    </submittedName>
</protein>
<dbReference type="Proteomes" id="UP000779574">
    <property type="component" value="Unassembled WGS sequence"/>
</dbReference>
<dbReference type="AlphaFoldDB" id="A0A9P8ER63"/>
<accession>A0A9P8ER63</accession>
<sequence length="187" mass="20149">MRFIPEAAFALLLAGAGLGQAATVGKVSSCNAANEAILKSQVTHASDFCEFYLAAGRTRSPLVGVNAADTIKACQCLLAASNIHTVKKPGPTRYSSSQRYVCNKQALTTLQQDFAHPQNLSHVNFIEKGIHGVNQKVFDISEAHVNLDSKENIDLIGQEIVLICQENIFIVNSKVVFLGSQEHIVVA</sequence>
<proteinExistence type="predicted"/>
<dbReference type="OrthoDB" id="10693550at2759"/>
<name>A0A9P8ER63_AURME</name>